<name>A0AAW2Y1Z1_9LAMI</name>
<dbReference type="GO" id="GO:0044210">
    <property type="term" value="P:'de novo' CTP biosynthetic process"/>
    <property type="evidence" value="ECO:0007669"/>
    <property type="project" value="UniProtKB-UniRule"/>
</dbReference>
<feature type="domain" description="CTP synthase N-terminal" evidence="12">
    <location>
        <begin position="149"/>
        <end position="303"/>
    </location>
</feature>
<feature type="transmembrane region" description="Helical" evidence="10">
    <location>
        <begin position="36"/>
        <end position="57"/>
    </location>
</feature>
<evidence type="ECO:0000256" key="2">
    <source>
        <dbReference type="ARBA" id="ARBA00007533"/>
    </source>
</evidence>
<evidence type="ECO:0000256" key="4">
    <source>
        <dbReference type="ARBA" id="ARBA00022741"/>
    </source>
</evidence>
<keyword evidence="10" id="KW-0812">Transmembrane</keyword>
<dbReference type="GO" id="GO:0019856">
    <property type="term" value="P:pyrimidine nucleobase biosynthetic process"/>
    <property type="evidence" value="ECO:0007669"/>
    <property type="project" value="TreeGrafter"/>
</dbReference>
<comment type="pathway">
    <text evidence="1 9">Pyrimidine metabolism; CTP biosynthesis via de novo pathway; CTP from UDP: step 2/2.</text>
</comment>
<dbReference type="EC" id="6.3.4.2" evidence="9"/>
<feature type="domain" description="CTP synthase N-terminal" evidence="12">
    <location>
        <begin position="2"/>
        <end position="40"/>
    </location>
</feature>
<evidence type="ECO:0000256" key="1">
    <source>
        <dbReference type="ARBA" id="ARBA00005171"/>
    </source>
</evidence>
<sequence>MKYVLVTGGVVSGLGKGVTASSIGVVLKACGLRVTSIKIGALVILFCAVDRGLLLFFYRSSFMLRLCSAYRLLVLALHVAYNYDPYLNTDAGTMSPFEHGEVFVLDDGGETTKSGHNINGHRCSVDVLAFRLQSIDSFSAKCFDCPSLVDLDLGNYERFLDLRLTRDNNITTGKIYQSVLEKERRGDYLGKTVQVVPHITDAIKNWIESVSAIPVDGKEGPADVCVIELGGTVGDIESMPFIEALRQLFFTVGQNNFCLIHVSLIPVLGVVGEQKTKPTQHSVRELRALGLTPHFLACRSAQVGNVPTNILLLRNQNAHDAVLRHLDLLSVASPPNLQEWTNRAEIFDNLSNSALLHACIACSLKPEIDWIAASDLEDDCATSAPEAHEIAWRTLRNASCILVPGGFGDRGVKGMILAAKYARENRVPYLGICLGMQISVIEVARNVLGLERANSTEFDDQTPNPVVIFMPEGSKTHMGSTMRLGSRRTLFQTSDCLTAKLYHSSEYVDERHRHRYEVNPDMASVLEESGLKFVGKDETGKRMEIVELADHPFYVGVQFHPEFKSRPGRPSPPFLGFILAAIGQLGPYLQNPQNGSL</sequence>
<evidence type="ECO:0000256" key="3">
    <source>
        <dbReference type="ARBA" id="ARBA00022598"/>
    </source>
</evidence>
<dbReference type="InterPro" id="IPR029062">
    <property type="entry name" value="Class_I_gatase-like"/>
</dbReference>
<feature type="domain" description="CTP synthase N-terminal" evidence="12">
    <location>
        <begin position="81"/>
        <end position="111"/>
    </location>
</feature>
<keyword evidence="5 9" id="KW-0067">ATP-binding</keyword>
<keyword evidence="4 9" id="KW-0547">Nucleotide-binding</keyword>
<dbReference type="InterPro" id="IPR033828">
    <property type="entry name" value="GATase1_CTP_Synthase"/>
</dbReference>
<dbReference type="InterPro" id="IPR017456">
    <property type="entry name" value="CTP_synthase_N"/>
</dbReference>
<organism evidence="13">
    <name type="scientific">Sesamum latifolium</name>
    <dbReference type="NCBI Taxonomy" id="2727402"/>
    <lineage>
        <taxon>Eukaryota</taxon>
        <taxon>Viridiplantae</taxon>
        <taxon>Streptophyta</taxon>
        <taxon>Embryophyta</taxon>
        <taxon>Tracheophyta</taxon>
        <taxon>Spermatophyta</taxon>
        <taxon>Magnoliopsida</taxon>
        <taxon>eudicotyledons</taxon>
        <taxon>Gunneridae</taxon>
        <taxon>Pentapetalae</taxon>
        <taxon>asterids</taxon>
        <taxon>lamiids</taxon>
        <taxon>Lamiales</taxon>
        <taxon>Pedaliaceae</taxon>
        <taxon>Sesamum</taxon>
    </lineage>
</organism>
<proteinExistence type="inferred from homology"/>
<dbReference type="GO" id="GO:0042802">
    <property type="term" value="F:identical protein binding"/>
    <property type="evidence" value="ECO:0007669"/>
    <property type="project" value="TreeGrafter"/>
</dbReference>
<keyword evidence="6 9" id="KW-0315">Glutamine amidotransferase</keyword>
<dbReference type="InterPro" id="IPR017926">
    <property type="entry name" value="GATASE"/>
</dbReference>
<protein>
    <recommendedName>
        <fullName evidence="9">CTP synthase</fullName>
        <ecNumber evidence="9">6.3.4.2</ecNumber>
    </recommendedName>
    <alternativeName>
        <fullName evidence="9">UTP--ammonia ligase</fullName>
    </alternativeName>
</protein>
<dbReference type="AlphaFoldDB" id="A0AAW2Y1Z1"/>
<dbReference type="PANTHER" id="PTHR11550">
    <property type="entry name" value="CTP SYNTHASE"/>
    <property type="match status" value="1"/>
</dbReference>
<dbReference type="SUPFAM" id="SSF52317">
    <property type="entry name" value="Class I glutamine amidotransferase-like"/>
    <property type="match status" value="1"/>
</dbReference>
<dbReference type="InterPro" id="IPR004468">
    <property type="entry name" value="CTP_synthase"/>
</dbReference>
<dbReference type="CDD" id="cd01746">
    <property type="entry name" value="GATase1_CTP_Synthase"/>
    <property type="match status" value="1"/>
</dbReference>
<evidence type="ECO:0000256" key="10">
    <source>
        <dbReference type="SAM" id="Phobius"/>
    </source>
</evidence>
<keyword evidence="7 9" id="KW-0665">Pyrimidine biosynthesis</keyword>
<dbReference type="Gene3D" id="3.40.50.300">
    <property type="entry name" value="P-loop containing nucleotide triphosphate hydrolases"/>
    <property type="match status" value="1"/>
</dbReference>
<dbReference type="PROSITE" id="PS51273">
    <property type="entry name" value="GATASE_TYPE_1"/>
    <property type="match status" value="1"/>
</dbReference>
<evidence type="ECO:0000256" key="7">
    <source>
        <dbReference type="ARBA" id="ARBA00022975"/>
    </source>
</evidence>
<accession>A0AAW2Y1Z1</accession>
<dbReference type="Pfam" id="PF00117">
    <property type="entry name" value="GATase"/>
    <property type="match status" value="1"/>
</dbReference>
<evidence type="ECO:0000256" key="8">
    <source>
        <dbReference type="ARBA" id="ARBA00047781"/>
    </source>
</evidence>
<reference evidence="13" key="1">
    <citation type="submission" date="2020-06" db="EMBL/GenBank/DDBJ databases">
        <authorList>
            <person name="Li T."/>
            <person name="Hu X."/>
            <person name="Zhang T."/>
            <person name="Song X."/>
            <person name="Zhang H."/>
            <person name="Dai N."/>
            <person name="Sheng W."/>
            <person name="Hou X."/>
            <person name="Wei L."/>
        </authorList>
    </citation>
    <scope>NUCLEOTIDE SEQUENCE</scope>
    <source>
        <strain evidence="13">KEN1</strain>
        <tissue evidence="13">Leaf</tissue>
    </source>
</reference>
<dbReference type="CDD" id="cd03113">
    <property type="entry name" value="CTPS_N"/>
    <property type="match status" value="1"/>
</dbReference>
<dbReference type="GO" id="GO:0003883">
    <property type="term" value="F:CTP synthase activity"/>
    <property type="evidence" value="ECO:0007669"/>
    <property type="project" value="UniProtKB-UniRule"/>
</dbReference>
<evidence type="ECO:0000256" key="9">
    <source>
        <dbReference type="RuleBase" id="RU810713"/>
    </source>
</evidence>
<gene>
    <name evidence="13" type="ORF">Slati_0601600</name>
</gene>
<keyword evidence="10" id="KW-1133">Transmembrane helix</keyword>
<evidence type="ECO:0000313" key="13">
    <source>
        <dbReference type="EMBL" id="KAL0459744.1"/>
    </source>
</evidence>
<dbReference type="InterPro" id="IPR027417">
    <property type="entry name" value="P-loop_NTPase"/>
</dbReference>
<evidence type="ECO:0000256" key="5">
    <source>
        <dbReference type="ARBA" id="ARBA00022840"/>
    </source>
</evidence>
<comment type="catalytic activity">
    <reaction evidence="8 9">
        <text>UTP + L-glutamine + ATP + H2O = CTP + L-glutamate + ADP + phosphate + 2 H(+)</text>
        <dbReference type="Rhea" id="RHEA:26426"/>
        <dbReference type="ChEBI" id="CHEBI:15377"/>
        <dbReference type="ChEBI" id="CHEBI:15378"/>
        <dbReference type="ChEBI" id="CHEBI:29985"/>
        <dbReference type="ChEBI" id="CHEBI:30616"/>
        <dbReference type="ChEBI" id="CHEBI:37563"/>
        <dbReference type="ChEBI" id="CHEBI:43474"/>
        <dbReference type="ChEBI" id="CHEBI:46398"/>
        <dbReference type="ChEBI" id="CHEBI:58359"/>
        <dbReference type="ChEBI" id="CHEBI:456216"/>
        <dbReference type="EC" id="6.3.4.2"/>
    </reaction>
</comment>
<dbReference type="PANTHER" id="PTHR11550:SF40">
    <property type="entry name" value="CTP SYNTHASE"/>
    <property type="match status" value="1"/>
</dbReference>
<dbReference type="SUPFAM" id="SSF52540">
    <property type="entry name" value="P-loop containing nucleoside triphosphate hydrolases"/>
    <property type="match status" value="3"/>
</dbReference>
<evidence type="ECO:0000259" key="11">
    <source>
        <dbReference type="Pfam" id="PF00117"/>
    </source>
</evidence>
<keyword evidence="10" id="KW-0472">Membrane</keyword>
<evidence type="ECO:0000259" key="12">
    <source>
        <dbReference type="Pfam" id="PF06418"/>
    </source>
</evidence>
<comment type="function">
    <text evidence="9">Catalyzes the ATP-dependent amination of UTP to CTP with either L-glutamine or ammonia as the source of nitrogen.</text>
</comment>
<keyword evidence="3 9" id="KW-0436">Ligase</keyword>
<evidence type="ECO:0000256" key="6">
    <source>
        <dbReference type="ARBA" id="ARBA00022962"/>
    </source>
</evidence>
<comment type="caution">
    <text evidence="13">The sequence shown here is derived from an EMBL/GenBank/DDBJ whole genome shotgun (WGS) entry which is preliminary data.</text>
</comment>
<comment type="similarity">
    <text evidence="2 9">Belongs to the CTP synthase family.</text>
</comment>
<feature type="domain" description="Glutamine amidotransferase" evidence="11">
    <location>
        <begin position="348"/>
        <end position="578"/>
    </location>
</feature>
<reference evidence="13" key="2">
    <citation type="journal article" date="2024" name="Plant">
        <title>Genomic evolution and insights into agronomic trait innovations of Sesamum species.</title>
        <authorList>
            <person name="Miao H."/>
            <person name="Wang L."/>
            <person name="Qu L."/>
            <person name="Liu H."/>
            <person name="Sun Y."/>
            <person name="Le M."/>
            <person name="Wang Q."/>
            <person name="Wei S."/>
            <person name="Zheng Y."/>
            <person name="Lin W."/>
            <person name="Duan Y."/>
            <person name="Cao H."/>
            <person name="Xiong S."/>
            <person name="Wang X."/>
            <person name="Wei L."/>
            <person name="Li C."/>
            <person name="Ma Q."/>
            <person name="Ju M."/>
            <person name="Zhao R."/>
            <person name="Li G."/>
            <person name="Mu C."/>
            <person name="Tian Q."/>
            <person name="Mei H."/>
            <person name="Zhang T."/>
            <person name="Gao T."/>
            <person name="Zhang H."/>
        </authorList>
    </citation>
    <scope>NUCLEOTIDE SEQUENCE</scope>
    <source>
        <strain evidence="13">KEN1</strain>
    </source>
</reference>
<dbReference type="Gene3D" id="3.40.50.880">
    <property type="match status" value="1"/>
</dbReference>
<dbReference type="Pfam" id="PF06418">
    <property type="entry name" value="CTP_synth_N"/>
    <property type="match status" value="3"/>
</dbReference>
<dbReference type="GO" id="GO:0005524">
    <property type="term" value="F:ATP binding"/>
    <property type="evidence" value="ECO:0007669"/>
    <property type="project" value="UniProtKB-KW"/>
</dbReference>
<dbReference type="EMBL" id="JACGWN010000002">
    <property type="protein sequence ID" value="KAL0459744.1"/>
    <property type="molecule type" value="Genomic_DNA"/>
</dbReference>